<dbReference type="Proteomes" id="UP000146149">
    <property type="component" value="Segment"/>
</dbReference>
<dbReference type="GO" id="GO:0019033">
    <property type="term" value="C:viral tegument"/>
    <property type="evidence" value="ECO:0007669"/>
    <property type="project" value="UniProtKB-SubCell"/>
</dbReference>
<evidence type="ECO:0000256" key="4">
    <source>
        <dbReference type="ARBA" id="ARBA00022562"/>
    </source>
</evidence>
<dbReference type="KEGG" id="vg:19738402"/>
<evidence type="ECO:0000256" key="5">
    <source>
        <dbReference type="ARBA" id="ARBA00022580"/>
    </source>
</evidence>
<dbReference type="RefSeq" id="YP_009046586.1">
    <property type="nucleotide sequence ID" value="NC_024450.1"/>
</dbReference>
<feature type="compositionally biased region" description="Low complexity" evidence="7">
    <location>
        <begin position="158"/>
        <end position="168"/>
    </location>
</feature>
<comment type="subcellular location">
    <subcellularLocation>
        <location evidence="1">Host nucleus matrix</location>
    </subcellularLocation>
    <subcellularLocation>
        <location evidence="2">Virion tegument</location>
    </subcellularLocation>
</comment>
<feature type="compositionally biased region" description="Low complexity" evidence="7">
    <location>
        <begin position="67"/>
        <end position="81"/>
    </location>
</feature>
<reference evidence="8 10" key="1">
    <citation type="journal article" date="2014" name="Virus Res.">
        <title>Molecular characterization of the complete genome of falconid herpesvirus strain S-18.</title>
        <authorList>
            <person name="Spatz S.J."/>
            <person name="Volkening J.D."/>
            <person name="Ross T.A."/>
        </authorList>
    </citation>
    <scope>NUCLEOTIDE SEQUENCE [LARGE SCALE GENOMIC DNA]</scope>
    <source>
        <strain evidence="8">S-18</strain>
    </source>
</reference>
<evidence type="ECO:0000313" key="9">
    <source>
        <dbReference type="EMBL" id="AID52804.1"/>
    </source>
</evidence>
<protein>
    <submittedName>
        <fullName evidence="8">Virion protein US10</fullName>
    </submittedName>
</protein>
<dbReference type="EMBL" id="KJ668231">
    <property type="protein sequence ID" value="AID52792.1"/>
    <property type="molecule type" value="Genomic_DNA"/>
</dbReference>
<dbReference type="PRINTS" id="PR00957">
    <property type="entry name" value="GENE66"/>
</dbReference>
<feature type="region of interest" description="Disordered" evidence="7">
    <location>
        <begin position="56"/>
        <end position="82"/>
    </location>
</feature>
<dbReference type="RefSeq" id="YP_009046598.1">
    <property type="nucleotide sequence ID" value="NC_024450.1"/>
</dbReference>
<keyword evidence="5" id="KW-0920">Virion tegument</keyword>
<dbReference type="EMBL" id="KJ668231">
    <property type="protein sequence ID" value="AID52804.1"/>
    <property type="molecule type" value="Genomic_DNA"/>
</dbReference>
<comment type="similarity">
    <text evidence="3">Belongs to the herpesviridae US10 family.</text>
</comment>
<proteinExistence type="inferred from homology"/>
<dbReference type="KEGG" id="vg:19738390"/>
<dbReference type="GO" id="GO:0008270">
    <property type="term" value="F:zinc ion binding"/>
    <property type="evidence" value="ECO:0007669"/>
    <property type="project" value="InterPro"/>
</dbReference>
<gene>
    <name evidence="8" type="ORF">FaHV1S18_102</name>
    <name evidence="9" type="ORF">FaHV1S18_114</name>
</gene>
<dbReference type="OrthoDB" id="20125at10239"/>
<evidence type="ECO:0000313" key="10">
    <source>
        <dbReference type="Proteomes" id="UP000146149"/>
    </source>
</evidence>
<evidence type="ECO:0000256" key="3">
    <source>
        <dbReference type="ARBA" id="ARBA00005815"/>
    </source>
</evidence>
<keyword evidence="6" id="KW-0946">Virion</keyword>
<feature type="compositionally biased region" description="Low complexity" evidence="7">
    <location>
        <begin position="120"/>
        <end position="135"/>
    </location>
</feature>
<feature type="region of interest" description="Disordered" evidence="7">
    <location>
        <begin position="244"/>
        <end position="275"/>
    </location>
</feature>
<evidence type="ECO:0000256" key="6">
    <source>
        <dbReference type="ARBA" id="ARBA00022844"/>
    </source>
</evidence>
<evidence type="ECO:0000256" key="2">
    <source>
        <dbReference type="ARBA" id="ARBA00004535"/>
    </source>
</evidence>
<feature type="region of interest" description="Disordered" evidence="7">
    <location>
        <begin position="103"/>
        <end position="168"/>
    </location>
</feature>
<dbReference type="GeneID" id="19738402"/>
<dbReference type="Pfam" id="PF02053">
    <property type="entry name" value="Gene66"/>
    <property type="match status" value="1"/>
</dbReference>
<dbReference type="InterPro" id="IPR000714">
    <property type="entry name" value="EHV_Unk"/>
</dbReference>
<dbReference type="GeneID" id="19738390"/>
<evidence type="ECO:0000313" key="8">
    <source>
        <dbReference type="EMBL" id="AID52792.1"/>
    </source>
</evidence>
<evidence type="ECO:0000256" key="1">
    <source>
        <dbReference type="ARBA" id="ARBA00004428"/>
    </source>
</evidence>
<organism evidence="8 10">
    <name type="scientific">Falconid herpesvirus 1</name>
    <dbReference type="NCBI Taxonomy" id="1510155"/>
    <lineage>
        <taxon>Viruses</taxon>
        <taxon>Duplodnaviria</taxon>
        <taxon>Heunggongvirae</taxon>
        <taxon>Peploviricota</taxon>
        <taxon>Herviviricetes</taxon>
        <taxon>Herpesvirales</taxon>
        <taxon>Orthoherpesviridae</taxon>
        <taxon>Alphaherpesvirinae</taxon>
        <taxon>Mardivirus</taxon>
        <taxon>Mardivirus columbidalpha1</taxon>
    </lineage>
</organism>
<dbReference type="GO" id="GO:0044204">
    <property type="term" value="C:host cell nuclear matrix"/>
    <property type="evidence" value="ECO:0007669"/>
    <property type="project" value="UniProtKB-SubCell"/>
</dbReference>
<accession>A0A068ER86</accession>
<name>A0A068ER86_9ALPH</name>
<evidence type="ECO:0000256" key="7">
    <source>
        <dbReference type="SAM" id="MobiDB-lite"/>
    </source>
</evidence>
<sequence length="468" mass="48822">MGLPLRRSSRIRGAAGHVATALVSRLETAARYASGGRRPVTRSCAVGRLHLGVGINNRRVRGGPQTSPSAASQPASAIPASRRTALGMRGVGGVIGEVAKRVAGGERAASAPRARRRPRSSLNSNAAAAAAAAAATGSDAPQMVPGQTKKCGAPKRSTAATTTTTATTADGGCSCAGGGAACGAHHRERDGHRRRTTVCMGTCAIGRRRSDASRECACMPPPASTTPAGAGAVAAAAVAPCVDSRTLRPQQRPHPRSRRGTVSPIEASVASPAGPSDADYRRLYKCRLDTEEHAASLPRSVKDLAHITHTAARDAYSAMRAGMPPPARLWKIVGCKFKALLQSYERSAPPFNPSEPIRTVAAKAFRAIAAVPPASHQELSDALTLVMYWCCLGHVSRCKMAGLYEREPAVPALFDARPGCGEIPPSDVNYWKQLYRLADKGGSSIVPDASLAAYVALVRRDPDEELVG</sequence>
<keyword evidence="4" id="KW-1048">Host nucleus</keyword>